<keyword evidence="1" id="KW-1133">Transmembrane helix</keyword>
<evidence type="ECO:0000313" key="3">
    <source>
        <dbReference type="EMBL" id="MDE8565635.1"/>
    </source>
</evidence>
<evidence type="ECO:0000313" key="4">
    <source>
        <dbReference type="EMBL" id="MED5052754.1"/>
    </source>
</evidence>
<dbReference type="EMBL" id="JARTLI010000034">
    <property type="protein sequence ID" value="MED5052754.1"/>
    <property type="molecule type" value="Genomic_DNA"/>
</dbReference>
<dbReference type="EMBL" id="JAQOTG010000030">
    <property type="protein sequence ID" value="MDE8565635.1"/>
    <property type="molecule type" value="Genomic_DNA"/>
</dbReference>
<keyword evidence="1" id="KW-0472">Membrane</keyword>
<dbReference type="InterPro" id="IPR002881">
    <property type="entry name" value="DUF58"/>
</dbReference>
<evidence type="ECO:0000313" key="6">
    <source>
        <dbReference type="Proteomes" id="UP001339962"/>
    </source>
</evidence>
<gene>
    <name evidence="4" type="ORF">P9850_13140</name>
    <name evidence="3" type="ORF">PNH38_17485</name>
</gene>
<dbReference type="PANTHER" id="PTHR34351:SF2">
    <property type="entry name" value="DUF58 DOMAIN-CONTAINING PROTEIN"/>
    <property type="match status" value="1"/>
</dbReference>
<keyword evidence="5" id="KW-1185">Reference proteome</keyword>
<comment type="caution">
    <text evidence="4">The sequence shown here is derived from an EMBL/GenBank/DDBJ whole genome shotgun (WGS) entry which is preliminary data.</text>
</comment>
<evidence type="ECO:0000259" key="2">
    <source>
        <dbReference type="Pfam" id="PF01882"/>
    </source>
</evidence>
<proteinExistence type="predicted"/>
<keyword evidence="1" id="KW-0812">Transmembrane</keyword>
<dbReference type="AlphaFoldDB" id="A0ABD5IWP8"/>
<dbReference type="Pfam" id="PF01882">
    <property type="entry name" value="DUF58"/>
    <property type="match status" value="1"/>
</dbReference>
<dbReference type="RefSeq" id="WP_231734689.1">
    <property type="nucleotide sequence ID" value="NZ_JACIDF010000019.1"/>
</dbReference>
<reference evidence="3 5" key="1">
    <citation type="submission" date="2023-01" db="EMBL/GenBank/DDBJ databases">
        <title>Genome-based reclassification of Anoxybacillus geothermalis as a later heterotypic synonym of Anoxybacillus rupiensis.</title>
        <authorList>
            <person name="Inan Bektas K."/>
            <person name="Canakci S."/>
            <person name="Belduz A.A."/>
            <person name="Guler H.H."/>
        </authorList>
    </citation>
    <scope>NUCLEOTIDE SEQUENCE [LARGE SCALE GENOMIC DNA]</scope>
    <source>
        <strain evidence="3 5">DSM 17127</strain>
    </source>
</reference>
<accession>A0ABD5IWP8</accession>
<organism evidence="4 6">
    <name type="scientific">Anoxybacteroides rupiense</name>
    <dbReference type="NCBI Taxonomy" id="311460"/>
    <lineage>
        <taxon>Bacteria</taxon>
        <taxon>Bacillati</taxon>
        <taxon>Bacillota</taxon>
        <taxon>Bacilli</taxon>
        <taxon>Bacillales</taxon>
        <taxon>Anoxybacillaceae</taxon>
        <taxon>Anoxybacteroides</taxon>
    </lineage>
</organism>
<feature type="transmembrane region" description="Helical" evidence="1">
    <location>
        <begin position="6"/>
        <end position="24"/>
    </location>
</feature>
<protein>
    <submittedName>
        <fullName evidence="4">DUF58 domain-containing protein</fullName>
    </submittedName>
</protein>
<evidence type="ECO:0000256" key="1">
    <source>
        <dbReference type="SAM" id="Phobius"/>
    </source>
</evidence>
<feature type="domain" description="DUF58" evidence="2">
    <location>
        <begin position="171"/>
        <end position="276"/>
    </location>
</feature>
<sequence>MSWFLFYSFLPFGLYAFVLIFYPLHSIKVKRTFNQKVYYYAGEKLRVTVQIDLPRFFPLIYILAEEKLPPSLAKMTPFRTVLMPLGRRMCTYVYEMDELPRGEHIFSAIHFKITDLLGMVAKEAIVSTEDSILVYPRYVEMNARKMGQQLDDGSVVSPLPLHRDTAMAIGAREYTQGDRFSWIHWKASARKNELMTKDFEERQSEDLMVFLDRTPTALFEEVVTFTASFVRMTVKAGVKTGLVSVGRDRIVIQAQNGETHLQRLFYHLAKVACDSQESFARIMYRETMQWPLSFSFCCITSQLYKETASIMADLASKNRRGTVVLIKKAEGQLSKEEREWIEMLRKKGVTVKVTMPQHFANAFVEGGK</sequence>
<reference evidence="4 6" key="2">
    <citation type="submission" date="2023-03" db="EMBL/GenBank/DDBJ databases">
        <title>Bacillus Genome Sequencing.</title>
        <authorList>
            <person name="Dunlap C."/>
        </authorList>
    </citation>
    <scope>NUCLEOTIDE SEQUENCE [LARGE SCALE GENOMIC DNA]</scope>
    <source>
        <strain evidence="4 6">NRS-38</strain>
    </source>
</reference>
<dbReference type="PANTHER" id="PTHR34351">
    <property type="entry name" value="SLR1927 PROTEIN-RELATED"/>
    <property type="match status" value="1"/>
</dbReference>
<dbReference type="Proteomes" id="UP001339962">
    <property type="component" value="Unassembled WGS sequence"/>
</dbReference>
<dbReference type="Proteomes" id="UP001213979">
    <property type="component" value="Unassembled WGS sequence"/>
</dbReference>
<name>A0ABD5IWP8_9BACL</name>
<evidence type="ECO:0000313" key="5">
    <source>
        <dbReference type="Proteomes" id="UP001213979"/>
    </source>
</evidence>